<dbReference type="EnsemblMetazoa" id="AMAM015614-RA">
    <property type="protein sequence ID" value="AMAM015614-PA"/>
    <property type="gene ID" value="AMAM015614"/>
</dbReference>
<keyword evidence="1" id="KW-0175">Coiled coil</keyword>
<feature type="compositionally biased region" description="Polar residues" evidence="2">
    <location>
        <begin position="226"/>
        <end position="241"/>
    </location>
</feature>
<dbReference type="Proteomes" id="UP000075901">
    <property type="component" value="Unassembled WGS sequence"/>
</dbReference>
<dbReference type="PANTHER" id="PTHR28594:SF1">
    <property type="entry name" value="ATR-INTERACTING PROTEIN"/>
    <property type="match status" value="1"/>
</dbReference>
<dbReference type="AlphaFoldDB" id="A0A182SXU5"/>
<feature type="coiled-coil region" evidence="1">
    <location>
        <begin position="266"/>
        <end position="293"/>
    </location>
</feature>
<proteinExistence type="predicted"/>
<evidence type="ECO:0000313" key="4">
    <source>
        <dbReference type="Proteomes" id="UP000075901"/>
    </source>
</evidence>
<sequence length="975" mass="110348">MSKRSGYFQLKQPLASKKPKLDIEIIPSQQYHPVQPSTSTTNSAANGAVKSSVENLWDDDDDDIIVLASQAVEAFEADITFGKFSRNVKCSTQRTTEIVTTGHGSAKGPAKVPDKLVAELFADGEDDLFSEKLDDNYRNFDNAINDYFNNNDDDFNLDEFRQQEQAPLVGGRREPVVPKVVKLDEEFKVPSAPPPAVKLEDELVGKFYPKQEETPSTSRLGMFRPKTSSAQSFKVTPTLQPAKTEPPATPKQTSTQKQEHAKDIQVNFLTKHVEQLVKKVDSLQKDFNEAVEKVQVKDGEVSMLRYELKMVKSTNEQLRLEKIREKETIQKEWIEKMKNLEKTISAQKVENEFKEMEIMNLKTKRLNASIRSLDVPCTSAQPEQTTVTEESFVLCAMMPKLSLTEQVDQYEALHIDPLLFVNPTDSSAQGRKLRKYSRITRNEFAIADQLVLLQTIFSQLLSNAAAYGVGSEKMKLTPDLYPIVAIATEKALNEVVLYCQRLGQQNEAELRASASGRSSERSVQGRQRSKMEVKSPVNVFQQEKLFVGEQAIVIRRFLALVGLYCRISDELVVEGLLKKGLVSRLAGNIKKISNASFLLALHGMITGAAALLNGMSIRVGKIKQYGENGPPQLIELFRSIVLCQTDAPSSLVELSDFLRRLSQSTDGTANKLLNRLCISHQPVEKQPARKQYRLKSISFSQETCTLQMYAALLEASVRHHVPYEGWQLKPLLKNTENTIHFLRNVLLQPVGWIQSFYDRNDPTGCELCHIRTVAAFVALLHRVLLCWNQRTVQVEEDVRRIHRISQHATLLLYDLFQTAYHKKLLRLGGHTVRYRLRAVYNWLKMYENEFHFSHVHSVTLGMLDMRLLMSDPLRASLETESEESEQEKKAGTSEDDRKTESKAITILPNDDKHVYLGAKTGHNPTTQQEPIDLNRCVALSTMTPSLIERAYRWFNMTWFGSGRSVGSHCGKIGKH</sequence>
<accession>A0A182SXU5</accession>
<feature type="compositionally biased region" description="Polar residues" evidence="2">
    <location>
        <begin position="28"/>
        <end position="45"/>
    </location>
</feature>
<keyword evidence="4" id="KW-1185">Reference proteome</keyword>
<dbReference type="GO" id="GO:0000077">
    <property type="term" value="P:DNA damage checkpoint signaling"/>
    <property type="evidence" value="ECO:0007669"/>
    <property type="project" value="InterPro"/>
</dbReference>
<feature type="region of interest" description="Disordered" evidence="2">
    <location>
        <begin position="876"/>
        <end position="903"/>
    </location>
</feature>
<evidence type="ECO:0000313" key="3">
    <source>
        <dbReference type="EnsemblMetazoa" id="AMAM015614-PA"/>
    </source>
</evidence>
<dbReference type="VEuPathDB" id="VectorBase:AMAM015614"/>
<reference evidence="4" key="1">
    <citation type="submission" date="2013-09" db="EMBL/GenBank/DDBJ databases">
        <title>The Genome Sequence of Anopheles maculatus species B.</title>
        <authorList>
            <consortium name="The Broad Institute Genomics Platform"/>
            <person name="Neafsey D.E."/>
            <person name="Besansky N."/>
            <person name="Howell P."/>
            <person name="Walton C."/>
            <person name="Young S.K."/>
            <person name="Zeng Q."/>
            <person name="Gargeya S."/>
            <person name="Fitzgerald M."/>
            <person name="Haas B."/>
            <person name="Abouelleil A."/>
            <person name="Allen A.W."/>
            <person name="Alvarado L."/>
            <person name="Arachchi H.M."/>
            <person name="Berlin A.M."/>
            <person name="Chapman S.B."/>
            <person name="Gainer-Dewar J."/>
            <person name="Goldberg J."/>
            <person name="Griggs A."/>
            <person name="Gujja S."/>
            <person name="Hansen M."/>
            <person name="Howarth C."/>
            <person name="Imamovic A."/>
            <person name="Ireland A."/>
            <person name="Larimer J."/>
            <person name="McCowan C."/>
            <person name="Murphy C."/>
            <person name="Pearson M."/>
            <person name="Poon T.W."/>
            <person name="Priest M."/>
            <person name="Roberts A."/>
            <person name="Saif S."/>
            <person name="Shea T."/>
            <person name="Sisk P."/>
            <person name="Sykes S."/>
            <person name="Wortman J."/>
            <person name="Nusbaum C."/>
            <person name="Birren B."/>
        </authorList>
    </citation>
    <scope>NUCLEOTIDE SEQUENCE [LARGE SCALE GENOMIC DNA]</scope>
    <source>
        <strain evidence="4">maculatus3</strain>
    </source>
</reference>
<feature type="region of interest" description="Disordered" evidence="2">
    <location>
        <begin position="208"/>
        <end position="260"/>
    </location>
</feature>
<feature type="region of interest" description="Disordered" evidence="2">
    <location>
        <begin position="28"/>
        <end position="47"/>
    </location>
</feature>
<feature type="compositionally biased region" description="Basic and acidic residues" evidence="2">
    <location>
        <begin position="886"/>
        <end position="901"/>
    </location>
</feature>
<organism evidence="3 4">
    <name type="scientific">Anopheles maculatus</name>
    <dbReference type="NCBI Taxonomy" id="74869"/>
    <lineage>
        <taxon>Eukaryota</taxon>
        <taxon>Metazoa</taxon>
        <taxon>Ecdysozoa</taxon>
        <taxon>Arthropoda</taxon>
        <taxon>Hexapoda</taxon>
        <taxon>Insecta</taxon>
        <taxon>Pterygota</taxon>
        <taxon>Neoptera</taxon>
        <taxon>Endopterygota</taxon>
        <taxon>Diptera</taxon>
        <taxon>Nematocera</taxon>
        <taxon>Culicoidea</taxon>
        <taxon>Culicidae</taxon>
        <taxon>Anophelinae</taxon>
        <taxon>Anopheles</taxon>
        <taxon>Anopheles maculatus group</taxon>
    </lineage>
</organism>
<protein>
    <submittedName>
        <fullName evidence="3">Uncharacterized protein</fullName>
    </submittedName>
</protein>
<evidence type="ECO:0000256" key="1">
    <source>
        <dbReference type="SAM" id="Coils"/>
    </source>
</evidence>
<feature type="region of interest" description="Disordered" evidence="2">
    <location>
        <begin position="510"/>
        <end position="529"/>
    </location>
</feature>
<feature type="coiled-coil region" evidence="1">
    <location>
        <begin position="323"/>
        <end position="357"/>
    </location>
</feature>
<dbReference type="InterPro" id="IPR033349">
    <property type="entry name" value="ATRIP"/>
</dbReference>
<evidence type="ECO:0000256" key="2">
    <source>
        <dbReference type="SAM" id="MobiDB-lite"/>
    </source>
</evidence>
<reference evidence="3" key="2">
    <citation type="submission" date="2020-05" db="UniProtKB">
        <authorList>
            <consortium name="EnsemblMetazoa"/>
        </authorList>
    </citation>
    <scope>IDENTIFICATION</scope>
    <source>
        <strain evidence="3">maculatus3</strain>
    </source>
</reference>
<name>A0A182SXU5_9DIPT</name>
<dbReference type="GO" id="GO:0006281">
    <property type="term" value="P:DNA repair"/>
    <property type="evidence" value="ECO:0007669"/>
    <property type="project" value="TreeGrafter"/>
</dbReference>
<dbReference type="PANTHER" id="PTHR28594">
    <property type="entry name" value="ATR-INTERACTING PROTEIN"/>
    <property type="match status" value="1"/>
</dbReference>